<dbReference type="Proteomes" id="UP000266677">
    <property type="component" value="Unassembled WGS sequence"/>
</dbReference>
<dbReference type="PANTHER" id="PTHR24421:SF10">
    <property type="entry name" value="NITRATE_NITRITE SENSOR PROTEIN NARQ"/>
    <property type="match status" value="1"/>
</dbReference>
<keyword evidence="6 11" id="KW-0418">Kinase</keyword>
<evidence type="ECO:0000256" key="6">
    <source>
        <dbReference type="ARBA" id="ARBA00022777"/>
    </source>
</evidence>
<dbReference type="GO" id="GO:0000155">
    <property type="term" value="F:phosphorelay sensor kinase activity"/>
    <property type="evidence" value="ECO:0007669"/>
    <property type="project" value="InterPro"/>
</dbReference>
<evidence type="ECO:0000256" key="3">
    <source>
        <dbReference type="ARBA" id="ARBA00022553"/>
    </source>
</evidence>
<feature type="transmembrane region" description="Helical" evidence="9">
    <location>
        <begin position="47"/>
        <end position="67"/>
    </location>
</feature>
<protein>
    <recommendedName>
        <fullName evidence="2">histidine kinase</fullName>
        <ecNumber evidence="2">2.7.13.3</ecNumber>
    </recommendedName>
</protein>
<dbReference type="GO" id="GO:0005524">
    <property type="term" value="F:ATP binding"/>
    <property type="evidence" value="ECO:0007669"/>
    <property type="project" value="UniProtKB-KW"/>
</dbReference>
<evidence type="ECO:0000256" key="1">
    <source>
        <dbReference type="ARBA" id="ARBA00000085"/>
    </source>
</evidence>
<dbReference type="Gene3D" id="3.30.565.10">
    <property type="entry name" value="Histidine kinase-like ATPase, C-terminal domain"/>
    <property type="match status" value="1"/>
</dbReference>
<dbReference type="EC" id="2.7.13.3" evidence="2"/>
<dbReference type="PANTHER" id="PTHR24421">
    <property type="entry name" value="NITRATE/NITRITE SENSOR PROTEIN NARX-RELATED"/>
    <property type="match status" value="1"/>
</dbReference>
<evidence type="ECO:0000256" key="7">
    <source>
        <dbReference type="ARBA" id="ARBA00022840"/>
    </source>
</evidence>
<keyword evidence="7" id="KW-0067">ATP-binding</keyword>
<feature type="transmembrane region" description="Helical" evidence="9">
    <location>
        <begin position="73"/>
        <end position="94"/>
    </location>
</feature>
<dbReference type="AlphaFoldDB" id="A0A3A4KEB2"/>
<dbReference type="InterPro" id="IPR011712">
    <property type="entry name" value="Sig_transdc_His_kin_sub3_dim/P"/>
</dbReference>
<gene>
    <name evidence="11" type="ORF">D5S18_21035</name>
</gene>
<feature type="domain" description="Signal transduction histidine kinase subgroup 3 dimerisation and phosphoacceptor" evidence="10">
    <location>
        <begin position="194"/>
        <end position="261"/>
    </location>
</feature>
<keyword evidence="8" id="KW-0902">Two-component regulatory system</keyword>
<dbReference type="EMBL" id="QZFU01000023">
    <property type="protein sequence ID" value="RJO73845.1"/>
    <property type="molecule type" value="Genomic_DNA"/>
</dbReference>
<keyword evidence="9" id="KW-1133">Transmembrane helix</keyword>
<keyword evidence="5" id="KW-0547">Nucleotide-binding</keyword>
<evidence type="ECO:0000256" key="4">
    <source>
        <dbReference type="ARBA" id="ARBA00022679"/>
    </source>
</evidence>
<evidence type="ECO:0000259" key="10">
    <source>
        <dbReference type="Pfam" id="PF07730"/>
    </source>
</evidence>
<dbReference type="GO" id="GO:0046983">
    <property type="term" value="F:protein dimerization activity"/>
    <property type="evidence" value="ECO:0007669"/>
    <property type="project" value="InterPro"/>
</dbReference>
<dbReference type="GO" id="GO:0016020">
    <property type="term" value="C:membrane"/>
    <property type="evidence" value="ECO:0007669"/>
    <property type="project" value="InterPro"/>
</dbReference>
<dbReference type="SUPFAM" id="SSF55874">
    <property type="entry name" value="ATPase domain of HSP90 chaperone/DNA topoisomerase II/histidine kinase"/>
    <property type="match status" value="1"/>
</dbReference>
<keyword evidence="12" id="KW-1185">Reference proteome</keyword>
<feature type="transmembrane region" description="Helical" evidence="9">
    <location>
        <begin position="115"/>
        <end position="135"/>
    </location>
</feature>
<keyword evidence="9" id="KW-0472">Membrane</keyword>
<evidence type="ECO:0000313" key="12">
    <source>
        <dbReference type="Proteomes" id="UP000266677"/>
    </source>
</evidence>
<sequence length="392" mass="41619">MDTAAVGSRKPNNVKSLARQSQLVALGCLVADVGWILRVFDEMAGQWVYWVVIGLIVVADLALIAPAQYSSQVAVLNVAVMLIAEVLLAGTIATHGHNDTGTMIAAYRVGAWSRGWPGALAIATLFGGEIATRMLGSHYDLAVLLLIGLRGAALPWLVGRYTTARRAHLAELDRKADNARRDAQAAIAQAVADERRAIALDLHDMVSHHVSAIGVHAGAARLGMGTPTGAPILERALNEVEGSSRAAMADLRRMLDLLHGTDEDGARQPGLANLDELIDGVRAAGLQVLVEPTGDGPVPGSLDIALYRITQEMLTNALRHGAGPVRLRIDRGHDTLTLSSENRLQTRSAPAESSGRGLAGIHRRAVLFDGKVDYGIEDGVWHTTVTFPLAVS</sequence>
<accession>A0A3A4KEB2</accession>
<keyword evidence="4" id="KW-0808">Transferase</keyword>
<evidence type="ECO:0000256" key="8">
    <source>
        <dbReference type="ARBA" id="ARBA00023012"/>
    </source>
</evidence>
<comment type="caution">
    <text evidence="11">The sequence shown here is derived from an EMBL/GenBank/DDBJ whole genome shotgun (WGS) entry which is preliminary data.</text>
</comment>
<organism evidence="11 12">
    <name type="scientific">Nocardia panacis</name>
    <dbReference type="NCBI Taxonomy" id="2340916"/>
    <lineage>
        <taxon>Bacteria</taxon>
        <taxon>Bacillati</taxon>
        <taxon>Actinomycetota</taxon>
        <taxon>Actinomycetes</taxon>
        <taxon>Mycobacteriales</taxon>
        <taxon>Nocardiaceae</taxon>
        <taxon>Nocardia</taxon>
    </lineage>
</organism>
<dbReference type="RefSeq" id="WP_120042919.1">
    <property type="nucleotide sequence ID" value="NZ_QZFU01000023.1"/>
</dbReference>
<keyword evidence="9" id="KW-0812">Transmembrane</keyword>
<keyword evidence="3" id="KW-0597">Phosphoprotein</keyword>
<feature type="transmembrane region" description="Helical" evidence="9">
    <location>
        <begin position="141"/>
        <end position="159"/>
    </location>
</feature>
<dbReference type="Gene3D" id="1.20.5.1930">
    <property type="match status" value="1"/>
</dbReference>
<evidence type="ECO:0000256" key="9">
    <source>
        <dbReference type="SAM" id="Phobius"/>
    </source>
</evidence>
<dbReference type="InterPro" id="IPR050482">
    <property type="entry name" value="Sensor_HK_TwoCompSys"/>
</dbReference>
<dbReference type="InterPro" id="IPR036890">
    <property type="entry name" value="HATPase_C_sf"/>
</dbReference>
<evidence type="ECO:0000256" key="2">
    <source>
        <dbReference type="ARBA" id="ARBA00012438"/>
    </source>
</evidence>
<dbReference type="Pfam" id="PF07730">
    <property type="entry name" value="HisKA_3"/>
    <property type="match status" value="1"/>
</dbReference>
<comment type="catalytic activity">
    <reaction evidence="1">
        <text>ATP + protein L-histidine = ADP + protein N-phospho-L-histidine.</text>
        <dbReference type="EC" id="2.7.13.3"/>
    </reaction>
</comment>
<evidence type="ECO:0000256" key="5">
    <source>
        <dbReference type="ARBA" id="ARBA00022741"/>
    </source>
</evidence>
<proteinExistence type="predicted"/>
<dbReference type="OrthoDB" id="227596at2"/>
<evidence type="ECO:0000313" key="11">
    <source>
        <dbReference type="EMBL" id="RJO73845.1"/>
    </source>
</evidence>
<reference evidence="11 12" key="1">
    <citation type="submission" date="2018-09" db="EMBL/GenBank/DDBJ databases">
        <title>YIM PH21274 draft genome.</title>
        <authorList>
            <person name="Miao C."/>
        </authorList>
    </citation>
    <scope>NUCLEOTIDE SEQUENCE [LARGE SCALE GENOMIC DNA]</scope>
    <source>
        <strain evidence="11 12">YIM PH 21724</strain>
    </source>
</reference>
<name>A0A3A4KEB2_9NOCA</name>